<evidence type="ECO:0000256" key="13">
    <source>
        <dbReference type="RuleBase" id="RU003914"/>
    </source>
</evidence>
<dbReference type="RefSeq" id="WP_317702083.1">
    <property type="nucleotide sequence ID" value="NZ_CP136921.1"/>
</dbReference>
<dbReference type="GO" id="GO:0003755">
    <property type="term" value="F:peptidyl-prolyl cis-trans isomerase activity"/>
    <property type="evidence" value="ECO:0007669"/>
    <property type="project" value="UniProtKB-EC"/>
</dbReference>
<gene>
    <name evidence="11 15" type="primary">tig</name>
    <name evidence="15" type="ORF">P4826_00380</name>
</gene>
<keyword evidence="9 11" id="KW-0131">Cell cycle</keyword>
<evidence type="ECO:0000313" key="16">
    <source>
        <dbReference type="Proteomes" id="UP001303211"/>
    </source>
</evidence>
<evidence type="ECO:0000256" key="12">
    <source>
        <dbReference type="PROSITE-ProRule" id="PRU00277"/>
    </source>
</evidence>
<reference evidence="15 16" key="1">
    <citation type="submission" date="2023-03" db="EMBL/GenBank/DDBJ databases">
        <title>Diaphorobacter basophil sp. nov., isolated from a sewage-treatment plant.</title>
        <authorList>
            <person name="Yang K."/>
        </authorList>
    </citation>
    <scope>NUCLEOTIDE SEQUENCE [LARGE SCALE GENOMIC DNA]</scope>
    <source>
        <strain evidence="15 16">Y-1</strain>
    </source>
</reference>
<evidence type="ECO:0000256" key="3">
    <source>
        <dbReference type="ARBA" id="ARBA00013194"/>
    </source>
</evidence>
<dbReference type="InterPro" id="IPR036611">
    <property type="entry name" value="Trigger_fac_ribosome-bd_sf"/>
</dbReference>
<keyword evidence="16" id="KW-1185">Reference proteome</keyword>
<sequence>MAVTVETLEKLERKITLSLPVTTIQSEVDARLKRLARTVKMDGFRPGKVPMSVVAQRYGYSVQYEVLNDKVGEAFAQAANEANLRVAGQPRITEKDGAPEGQVSFDAVFEVFPEVKIGDLSEAEVEKVSAEVTEVAIDKTVDILRKQRRSFAQRAQGAPAEDGDRVTVDFEGKIDGEPFQGGKAEDFQFLVGEGQMLKEFEDAVRGMKSGESKTFPLAFPEDYHGKDVAGKTADFLVTVKKIEAAHLPEVNEQLAKSLGIADGTVEGLRADIKKNLEREVKFRLLARNKAAVMDALVSKAELDLPNASVQAEVARLLESARADLKQRGIKDADKAEIPDDIFRPQAERRVRLGLVVAELVRANELQAKPEQLKAHVDELAASYEKPEDVIRWYFSDRQRLAEVEAVVVENNVTDFVLGRAKVTEKAVSFDELMGQQA</sequence>
<evidence type="ECO:0000256" key="1">
    <source>
        <dbReference type="ARBA" id="ARBA00000971"/>
    </source>
</evidence>
<dbReference type="PANTHER" id="PTHR30560:SF3">
    <property type="entry name" value="TRIGGER FACTOR-LIKE PROTEIN TIG, CHLOROPLASTIC"/>
    <property type="match status" value="1"/>
</dbReference>
<feature type="domain" description="PPIase FKBP-type" evidence="14">
    <location>
        <begin position="163"/>
        <end position="248"/>
    </location>
</feature>
<protein>
    <recommendedName>
        <fullName evidence="4 11">Trigger factor</fullName>
        <shortName evidence="11">TF</shortName>
        <ecNumber evidence="3 11">5.2.1.8</ecNumber>
    </recommendedName>
    <alternativeName>
        <fullName evidence="10 11">PPIase</fullName>
    </alternativeName>
</protein>
<keyword evidence="6 11" id="KW-0697">Rotamase</keyword>
<dbReference type="InterPro" id="IPR037041">
    <property type="entry name" value="Trigger_fac_C_sf"/>
</dbReference>
<dbReference type="SUPFAM" id="SSF109998">
    <property type="entry name" value="Triger factor/SurA peptide-binding domain-like"/>
    <property type="match status" value="1"/>
</dbReference>
<comment type="similarity">
    <text evidence="2 11 13">Belongs to the FKBP-type PPIase family. Tig subfamily.</text>
</comment>
<keyword evidence="7 11" id="KW-0143">Chaperone</keyword>
<dbReference type="InterPro" id="IPR001179">
    <property type="entry name" value="PPIase_FKBP_dom"/>
</dbReference>
<dbReference type="InterPro" id="IPR005215">
    <property type="entry name" value="Trig_fac"/>
</dbReference>
<dbReference type="Gene3D" id="3.10.50.40">
    <property type="match status" value="1"/>
</dbReference>
<accession>A0ABZ0J575</accession>
<comment type="subcellular location">
    <subcellularLocation>
        <location evidence="11">Cytoplasm</location>
    </subcellularLocation>
    <text evidence="11">About half TF is bound to the ribosome near the polypeptide exit tunnel while the other half is free in the cytoplasm.</text>
</comment>
<dbReference type="Pfam" id="PF05698">
    <property type="entry name" value="Trigger_C"/>
    <property type="match status" value="1"/>
</dbReference>
<name>A0ABZ0J575_9BURK</name>
<evidence type="ECO:0000256" key="2">
    <source>
        <dbReference type="ARBA" id="ARBA00005464"/>
    </source>
</evidence>
<dbReference type="InterPro" id="IPR027304">
    <property type="entry name" value="Trigger_fact/SurA_dom_sf"/>
</dbReference>
<comment type="function">
    <text evidence="11">Involved in protein export. Acts as a chaperone by maintaining the newly synthesized protein in an open conformation. Functions as a peptidyl-prolyl cis-trans isomerase.</text>
</comment>
<evidence type="ECO:0000256" key="7">
    <source>
        <dbReference type="ARBA" id="ARBA00023186"/>
    </source>
</evidence>
<evidence type="ECO:0000256" key="8">
    <source>
        <dbReference type="ARBA" id="ARBA00023235"/>
    </source>
</evidence>
<keyword evidence="8 11" id="KW-0413">Isomerase</keyword>
<dbReference type="HAMAP" id="MF_00303">
    <property type="entry name" value="Trigger_factor_Tig"/>
    <property type="match status" value="1"/>
</dbReference>
<evidence type="ECO:0000256" key="11">
    <source>
        <dbReference type="HAMAP-Rule" id="MF_00303"/>
    </source>
</evidence>
<dbReference type="NCBIfam" id="TIGR00115">
    <property type="entry name" value="tig"/>
    <property type="match status" value="1"/>
</dbReference>
<comment type="domain">
    <text evidence="11">Consists of 3 domains; the N-terminus binds the ribosome, the middle domain has PPIase activity, while the C-terminus has intrinsic chaperone activity on its own.</text>
</comment>
<evidence type="ECO:0000259" key="14">
    <source>
        <dbReference type="PROSITE" id="PS50059"/>
    </source>
</evidence>
<dbReference type="EMBL" id="CP136921">
    <property type="protein sequence ID" value="WOO32627.1"/>
    <property type="molecule type" value="Genomic_DNA"/>
</dbReference>
<dbReference type="SUPFAM" id="SSF54534">
    <property type="entry name" value="FKBP-like"/>
    <property type="match status" value="1"/>
</dbReference>
<dbReference type="Pfam" id="PF05697">
    <property type="entry name" value="Trigger_N"/>
    <property type="match status" value="1"/>
</dbReference>
<dbReference type="PIRSF" id="PIRSF003095">
    <property type="entry name" value="Trigger_factor"/>
    <property type="match status" value="1"/>
</dbReference>
<keyword evidence="5 11" id="KW-0132">Cell division</keyword>
<dbReference type="EC" id="5.2.1.8" evidence="3 11"/>
<dbReference type="PROSITE" id="PS50059">
    <property type="entry name" value="FKBP_PPIASE"/>
    <property type="match status" value="1"/>
</dbReference>
<evidence type="ECO:0000256" key="9">
    <source>
        <dbReference type="ARBA" id="ARBA00023306"/>
    </source>
</evidence>
<comment type="catalytic activity">
    <reaction evidence="1 11 12">
        <text>[protein]-peptidylproline (omega=180) = [protein]-peptidylproline (omega=0)</text>
        <dbReference type="Rhea" id="RHEA:16237"/>
        <dbReference type="Rhea" id="RHEA-COMP:10747"/>
        <dbReference type="Rhea" id="RHEA-COMP:10748"/>
        <dbReference type="ChEBI" id="CHEBI:83833"/>
        <dbReference type="ChEBI" id="CHEBI:83834"/>
        <dbReference type="EC" id="5.2.1.8"/>
    </reaction>
</comment>
<evidence type="ECO:0000256" key="5">
    <source>
        <dbReference type="ARBA" id="ARBA00022618"/>
    </source>
</evidence>
<dbReference type="SUPFAM" id="SSF102735">
    <property type="entry name" value="Trigger factor ribosome-binding domain"/>
    <property type="match status" value="1"/>
</dbReference>
<organism evidence="15 16">
    <name type="scientific">Diaphorobacter limosus</name>
    <dbReference type="NCBI Taxonomy" id="3036128"/>
    <lineage>
        <taxon>Bacteria</taxon>
        <taxon>Pseudomonadati</taxon>
        <taxon>Pseudomonadota</taxon>
        <taxon>Betaproteobacteria</taxon>
        <taxon>Burkholderiales</taxon>
        <taxon>Comamonadaceae</taxon>
        <taxon>Diaphorobacter</taxon>
    </lineage>
</organism>
<dbReference type="Pfam" id="PF00254">
    <property type="entry name" value="FKBP_C"/>
    <property type="match status" value="1"/>
</dbReference>
<dbReference type="PANTHER" id="PTHR30560">
    <property type="entry name" value="TRIGGER FACTOR CHAPERONE AND PEPTIDYL-PROLYL CIS/TRANS ISOMERASE"/>
    <property type="match status" value="1"/>
</dbReference>
<dbReference type="Gene3D" id="3.30.70.1050">
    <property type="entry name" value="Trigger factor ribosome-binding domain"/>
    <property type="match status" value="1"/>
</dbReference>
<evidence type="ECO:0000256" key="6">
    <source>
        <dbReference type="ARBA" id="ARBA00023110"/>
    </source>
</evidence>
<dbReference type="InterPro" id="IPR008880">
    <property type="entry name" value="Trigger_fac_C"/>
</dbReference>
<proteinExistence type="inferred from homology"/>
<evidence type="ECO:0000256" key="10">
    <source>
        <dbReference type="ARBA" id="ARBA00029986"/>
    </source>
</evidence>
<keyword evidence="11" id="KW-0963">Cytoplasm</keyword>
<evidence type="ECO:0000313" key="15">
    <source>
        <dbReference type="EMBL" id="WOO32627.1"/>
    </source>
</evidence>
<dbReference type="Gene3D" id="1.10.3120.10">
    <property type="entry name" value="Trigger factor, C-terminal domain"/>
    <property type="match status" value="1"/>
</dbReference>
<dbReference type="Proteomes" id="UP001303211">
    <property type="component" value="Chromosome"/>
</dbReference>
<evidence type="ECO:0000256" key="4">
    <source>
        <dbReference type="ARBA" id="ARBA00016902"/>
    </source>
</evidence>
<dbReference type="InterPro" id="IPR046357">
    <property type="entry name" value="PPIase_dom_sf"/>
</dbReference>
<dbReference type="InterPro" id="IPR008881">
    <property type="entry name" value="Trigger_fac_ribosome-bd_bac"/>
</dbReference>